<dbReference type="GO" id="GO:0008202">
    <property type="term" value="P:steroid metabolic process"/>
    <property type="evidence" value="ECO:0007669"/>
    <property type="project" value="TreeGrafter"/>
</dbReference>
<evidence type="ECO:0000256" key="5">
    <source>
        <dbReference type="ARBA" id="ARBA00022827"/>
    </source>
</evidence>
<dbReference type="Pfam" id="PF01565">
    <property type="entry name" value="FAD_binding_4"/>
    <property type="match status" value="1"/>
</dbReference>
<feature type="domain" description="FAD-binding PCMH-type" evidence="9">
    <location>
        <begin position="85"/>
        <end position="257"/>
    </location>
</feature>
<evidence type="ECO:0000313" key="12">
    <source>
        <dbReference type="Proteomes" id="UP001146793"/>
    </source>
</evidence>
<dbReference type="SUPFAM" id="SSF55103">
    <property type="entry name" value="FAD-linked oxidases, C-terminal domain"/>
    <property type="match status" value="1"/>
</dbReference>
<keyword evidence="6" id="KW-1133">Transmembrane helix</keyword>
<accession>A0AAV7ZHE6</accession>
<dbReference type="InterPro" id="IPR016166">
    <property type="entry name" value="FAD-bd_PCMH"/>
</dbReference>
<evidence type="ECO:0000313" key="11">
    <source>
        <dbReference type="EMBL" id="KAJ6235280.1"/>
    </source>
</evidence>
<dbReference type="InterPro" id="IPR006094">
    <property type="entry name" value="Oxid_FAD_bind_N"/>
</dbReference>
<evidence type="ECO:0000256" key="2">
    <source>
        <dbReference type="ARBA" id="ARBA00012405"/>
    </source>
</evidence>
<comment type="caution">
    <text evidence="10">The sequence shown here is derived from an EMBL/GenBank/DDBJ whole genome shotgun (WGS) entry which is preliminary data.</text>
</comment>
<dbReference type="EMBL" id="JANTQA010000032">
    <property type="protein sequence ID" value="KAJ3439860.1"/>
    <property type="molecule type" value="Genomic_DNA"/>
</dbReference>
<keyword evidence="13" id="KW-1185">Reference proteome</keyword>
<dbReference type="GO" id="GO:0050614">
    <property type="term" value="F:Delta24-sterol reductase activity"/>
    <property type="evidence" value="ECO:0007669"/>
    <property type="project" value="UniProtKB-EC"/>
</dbReference>
<dbReference type="InterPro" id="IPR036318">
    <property type="entry name" value="FAD-bd_PCMH-like_sf"/>
</dbReference>
<dbReference type="InterPro" id="IPR016164">
    <property type="entry name" value="FAD-linked_Oxase-like_C"/>
</dbReference>
<evidence type="ECO:0000256" key="3">
    <source>
        <dbReference type="ARBA" id="ARBA00022630"/>
    </source>
</evidence>
<evidence type="ECO:0000313" key="10">
    <source>
        <dbReference type="EMBL" id="KAJ3439860.1"/>
    </source>
</evidence>
<dbReference type="PROSITE" id="PS51387">
    <property type="entry name" value="FAD_PCMH"/>
    <property type="match status" value="1"/>
</dbReference>
<dbReference type="Proteomes" id="UP001146793">
    <property type="component" value="Unassembled WGS sequence"/>
</dbReference>
<dbReference type="Gene3D" id="3.30.465.10">
    <property type="match status" value="1"/>
</dbReference>
<dbReference type="PANTHER" id="PTHR10801">
    <property type="entry name" value="24-DEHYDROCHOLESTEROL REDUCTASE"/>
    <property type="match status" value="1"/>
</dbReference>
<evidence type="ECO:0000256" key="4">
    <source>
        <dbReference type="ARBA" id="ARBA00022692"/>
    </source>
</evidence>
<evidence type="ECO:0000256" key="7">
    <source>
        <dbReference type="ARBA" id="ARBA00023002"/>
    </source>
</evidence>
<dbReference type="InterPro" id="IPR040165">
    <property type="entry name" value="Diminuto-like"/>
</dbReference>
<sequence>MKIPPKVSFALSSVWILLLSVLLRTDVSSVQRIFILLNLVLTIVILYFKYLSEPKPEPIDIKEIDKITYQPNQEKEKKESTKKNYDLHNYKVKAICENVKEFSKNCKEGEHFILRKSSVSHMAPQPDNPRHNDSHIDVRKLTTILEIDVDSMTCVAESGVTFDELVRHTIPLGLAPRCVSELKGITIGGAVAGCSVESMSFKYGGFHDSCLEYEIITGKGELIRCSPTTEPELFNSVHGSFGTIAIITLLKFQLVKVKPYVKIDYLTSKTIDGYLETIQKFYDNRNLYSNEEIDQKKQEEKLKDTSLNWTEMMDGLIHQKDQFVLNSANFVDKLPANTKLSEFWVTPYYKTAKNKKCDYMTTYDYFFRYDSDCHWSLRNMPGLENMVLRKLLGRAFLGSSNILKMAGRLPFLVKKGGKPDVIVDVFIPIENVKTFFDWYLETFGEYFPLWIVPYEMPQYQLQNYKHYPWLNPDLMKNLKSSLFIDIAIYGFEQKGKKLNYYHELEKKVLELKGMKTLITHNFYDKDSFWQTFNKPLYRKIKQRSDPKNLLRELYNKTNFKKKK</sequence>
<evidence type="ECO:0000256" key="1">
    <source>
        <dbReference type="ARBA" id="ARBA00004167"/>
    </source>
</evidence>
<dbReference type="GO" id="GO:0016020">
    <property type="term" value="C:membrane"/>
    <property type="evidence" value="ECO:0007669"/>
    <property type="project" value="UniProtKB-SubCell"/>
</dbReference>
<organism evidence="10 12">
    <name type="scientific">Anaeramoeba flamelloides</name>
    <dbReference type="NCBI Taxonomy" id="1746091"/>
    <lineage>
        <taxon>Eukaryota</taxon>
        <taxon>Metamonada</taxon>
        <taxon>Anaeramoebidae</taxon>
        <taxon>Anaeramoeba</taxon>
    </lineage>
</organism>
<protein>
    <recommendedName>
        <fullName evidence="2">Delta(24)-sterol reductase</fullName>
        <ecNumber evidence="2">1.3.1.72</ecNumber>
    </recommendedName>
</protein>
<keyword evidence="4" id="KW-0812">Transmembrane</keyword>
<evidence type="ECO:0000313" key="13">
    <source>
        <dbReference type="Proteomes" id="UP001150062"/>
    </source>
</evidence>
<dbReference type="GO" id="GO:0005737">
    <property type="term" value="C:cytoplasm"/>
    <property type="evidence" value="ECO:0007669"/>
    <property type="project" value="TreeGrafter"/>
</dbReference>
<evidence type="ECO:0000259" key="9">
    <source>
        <dbReference type="PROSITE" id="PS51387"/>
    </source>
</evidence>
<reference evidence="11" key="1">
    <citation type="submission" date="2022-08" db="EMBL/GenBank/DDBJ databases">
        <title>Novel sulfate-reducing endosymbionts in the free-living metamonad Anaeramoeba.</title>
        <authorList>
            <person name="Jerlstrom-Hultqvist J."/>
            <person name="Cepicka I."/>
            <person name="Gallot-Lavallee L."/>
            <person name="Salas-Leiva D."/>
            <person name="Curtis B.A."/>
            <person name="Zahonova K."/>
            <person name="Pipaliya S."/>
            <person name="Dacks J."/>
            <person name="Roger A.J."/>
        </authorList>
    </citation>
    <scope>NUCLEOTIDE SEQUENCE</scope>
    <source>
        <strain evidence="11">Schooner1</strain>
    </source>
</reference>
<dbReference type="PANTHER" id="PTHR10801:SF0">
    <property type="entry name" value="DELTA(24)-STEROL REDUCTASE"/>
    <property type="match status" value="1"/>
</dbReference>
<dbReference type="EC" id="1.3.1.72" evidence="2"/>
<dbReference type="InterPro" id="IPR016169">
    <property type="entry name" value="FAD-bd_PCMH_sub2"/>
</dbReference>
<evidence type="ECO:0000256" key="6">
    <source>
        <dbReference type="ARBA" id="ARBA00022989"/>
    </source>
</evidence>
<name>A0AAV7ZHE6_9EUKA</name>
<gene>
    <name evidence="10" type="ORF">M0812_15900</name>
    <name evidence="11" type="ORF">M0813_28722</name>
</gene>
<dbReference type="SUPFAM" id="SSF56176">
    <property type="entry name" value="FAD-binding/transporter-associated domain-like"/>
    <property type="match status" value="1"/>
</dbReference>
<proteinExistence type="predicted"/>
<keyword evidence="7" id="KW-0560">Oxidoreductase</keyword>
<keyword evidence="8" id="KW-0472">Membrane</keyword>
<keyword evidence="5" id="KW-0274">FAD</keyword>
<dbReference type="Proteomes" id="UP001150062">
    <property type="component" value="Unassembled WGS sequence"/>
</dbReference>
<reference evidence="10" key="2">
    <citation type="submission" date="2022-08" db="EMBL/GenBank/DDBJ databases">
        <title>Novel sulphate-reducing endosymbionts in the free-living metamonad Anaeramoeba.</title>
        <authorList>
            <person name="Jerlstrom-Hultqvist J."/>
            <person name="Cepicka I."/>
            <person name="Gallot-Lavallee L."/>
            <person name="Salas-Leiva D."/>
            <person name="Curtis B.A."/>
            <person name="Zahonova K."/>
            <person name="Pipaliya S."/>
            <person name="Dacks J."/>
            <person name="Roger A.J."/>
        </authorList>
    </citation>
    <scope>NUCLEOTIDE SEQUENCE</scope>
    <source>
        <strain evidence="10">Busselton2</strain>
    </source>
</reference>
<dbReference type="EMBL" id="JAOAOG010000263">
    <property type="protein sequence ID" value="KAJ6235280.1"/>
    <property type="molecule type" value="Genomic_DNA"/>
</dbReference>
<comment type="subcellular location">
    <subcellularLocation>
        <location evidence="1">Membrane</location>
        <topology evidence="1">Single-pass membrane protein</topology>
    </subcellularLocation>
</comment>
<dbReference type="AlphaFoldDB" id="A0AAV7ZHE6"/>
<keyword evidence="3" id="KW-0285">Flavoprotein</keyword>
<dbReference type="GO" id="GO:0071949">
    <property type="term" value="F:FAD binding"/>
    <property type="evidence" value="ECO:0007669"/>
    <property type="project" value="InterPro"/>
</dbReference>
<evidence type="ECO:0000256" key="8">
    <source>
        <dbReference type="ARBA" id="ARBA00023136"/>
    </source>
</evidence>